<protein>
    <recommendedName>
        <fullName evidence="1">N-acetyltransferase domain-containing protein</fullName>
    </recommendedName>
</protein>
<dbReference type="Proteomes" id="UP000093432">
    <property type="component" value="Unassembled WGS sequence"/>
</dbReference>
<gene>
    <name evidence="2" type="ORF">BBI00_14050</name>
</gene>
<dbReference type="PANTHER" id="PTHR43617">
    <property type="entry name" value="L-AMINO ACID N-ACETYLTRANSFERASE"/>
    <property type="match status" value="1"/>
</dbReference>
<dbReference type="InterPro" id="IPR000182">
    <property type="entry name" value="GNAT_dom"/>
</dbReference>
<dbReference type="AlphaFoldDB" id="A0A1B8ZUX4"/>
<evidence type="ECO:0000313" key="3">
    <source>
        <dbReference type="Proteomes" id="UP000093432"/>
    </source>
</evidence>
<dbReference type="PROSITE" id="PS51186">
    <property type="entry name" value="GNAT"/>
    <property type="match status" value="2"/>
</dbReference>
<evidence type="ECO:0000259" key="1">
    <source>
        <dbReference type="PROSITE" id="PS51186"/>
    </source>
</evidence>
<dbReference type="STRING" id="651561.BBI00_14050"/>
<dbReference type="CDD" id="cd04301">
    <property type="entry name" value="NAT_SF"/>
    <property type="match status" value="2"/>
</dbReference>
<reference evidence="3" key="1">
    <citation type="submission" date="2016-07" db="EMBL/GenBank/DDBJ databases">
        <authorList>
            <person name="Florea S."/>
            <person name="Webb J.S."/>
            <person name="Jaromczyk J."/>
            <person name="Schardl C.L."/>
        </authorList>
    </citation>
    <scope>NUCLEOTIDE SEQUENCE [LARGE SCALE GENOMIC DNA]</scope>
    <source>
        <strain evidence="3">CC-VM-7</strain>
    </source>
</reference>
<dbReference type="GO" id="GO:0008999">
    <property type="term" value="F:protein-N-terminal-alanine acetyltransferase activity"/>
    <property type="evidence" value="ECO:0007669"/>
    <property type="project" value="TreeGrafter"/>
</dbReference>
<organism evidence="2 3">
    <name type="scientific">Chryseobacterium arthrosphaerae</name>
    <dbReference type="NCBI Taxonomy" id="651561"/>
    <lineage>
        <taxon>Bacteria</taxon>
        <taxon>Pseudomonadati</taxon>
        <taxon>Bacteroidota</taxon>
        <taxon>Flavobacteriia</taxon>
        <taxon>Flavobacteriales</taxon>
        <taxon>Weeksellaceae</taxon>
        <taxon>Chryseobacterium group</taxon>
        <taxon>Chryseobacterium</taxon>
    </lineage>
</organism>
<dbReference type="PANTHER" id="PTHR43617:SF20">
    <property type="entry name" value="N-ALPHA-ACETYLTRANSFERASE RIMI"/>
    <property type="match status" value="1"/>
</dbReference>
<dbReference type="EMBL" id="MAYG01000001">
    <property type="protein sequence ID" value="OCA75385.1"/>
    <property type="molecule type" value="Genomic_DNA"/>
</dbReference>
<dbReference type="Pfam" id="PF00583">
    <property type="entry name" value="Acetyltransf_1"/>
    <property type="match status" value="2"/>
</dbReference>
<dbReference type="OrthoDB" id="4228396at2"/>
<dbReference type="InterPro" id="IPR016181">
    <property type="entry name" value="Acyl_CoA_acyltransferase"/>
</dbReference>
<dbReference type="InterPro" id="IPR050276">
    <property type="entry name" value="MshD_Acetyltransferase"/>
</dbReference>
<proteinExistence type="predicted"/>
<dbReference type="RefSeq" id="WP_065399354.1">
    <property type="nucleotide sequence ID" value="NZ_MAYG01000001.1"/>
</dbReference>
<name>A0A1B8ZUX4_9FLAO</name>
<dbReference type="SUPFAM" id="SSF55729">
    <property type="entry name" value="Acyl-CoA N-acyltransferases (Nat)"/>
    <property type="match status" value="1"/>
</dbReference>
<accession>A0A1B8ZUX4</accession>
<feature type="domain" description="N-acetyltransferase" evidence="1">
    <location>
        <begin position="3"/>
        <end position="165"/>
    </location>
</feature>
<evidence type="ECO:0000313" key="2">
    <source>
        <dbReference type="EMBL" id="OCA75385.1"/>
    </source>
</evidence>
<comment type="caution">
    <text evidence="2">The sequence shown here is derived from an EMBL/GenBank/DDBJ whole genome shotgun (WGS) entry which is preliminary data.</text>
</comment>
<dbReference type="Gene3D" id="3.40.630.30">
    <property type="match status" value="2"/>
</dbReference>
<sequence>MTIEFKTLSNTSVEDVLSVFNHSFSDYIVPFHLSEEQLMTKIVAEKIDFEISVGAFENDKLVGFILQAEKTGNGGKTIYNGGTGVVPESRGKGLVRKMYDFIIPILKERNADTLLLEVIEGNNAAIRAYENLGFHKVRRLLCFNGNINPAEGNTEISVRDMKDFQWDRLSAFWDIEPSWQGSVFVLDPMPESYITLGAYADEKLVGYIIYGPAAKKVYQVAVDKEYRKQGIGTKLFNAIREKNNGETISLNNVDDISEDSAAFLSKTVGLKNPVSQFEMKRSI</sequence>
<feature type="domain" description="N-acetyltransferase" evidence="1">
    <location>
        <begin position="156"/>
        <end position="283"/>
    </location>
</feature>